<keyword evidence="1" id="KW-0472">Membrane</keyword>
<feature type="transmembrane region" description="Helical" evidence="1">
    <location>
        <begin position="70"/>
        <end position="96"/>
    </location>
</feature>
<keyword evidence="1" id="KW-0812">Transmembrane</keyword>
<keyword evidence="3" id="KW-1185">Reference proteome</keyword>
<feature type="transmembrane region" description="Helical" evidence="1">
    <location>
        <begin position="41"/>
        <end position="64"/>
    </location>
</feature>
<proteinExistence type="predicted"/>
<evidence type="ECO:0000313" key="3">
    <source>
        <dbReference type="Proteomes" id="UP000673691"/>
    </source>
</evidence>
<comment type="caution">
    <text evidence="2">The sequence shown here is derived from an EMBL/GenBank/DDBJ whole genome shotgun (WGS) entry which is preliminary data.</text>
</comment>
<dbReference type="AlphaFoldDB" id="A0A8H8A2C4"/>
<keyword evidence="1" id="KW-1133">Transmembrane helix</keyword>
<gene>
    <name evidence="2" type="ORF">BJ554DRAFT_5599</name>
</gene>
<dbReference type="EMBL" id="JAEFCI010000276">
    <property type="protein sequence ID" value="KAG5463666.1"/>
    <property type="molecule type" value="Genomic_DNA"/>
</dbReference>
<name>A0A8H8A2C4_9FUNG</name>
<accession>A0A8H8A2C4</accession>
<dbReference type="Proteomes" id="UP000673691">
    <property type="component" value="Unassembled WGS sequence"/>
</dbReference>
<evidence type="ECO:0000313" key="2">
    <source>
        <dbReference type="EMBL" id="KAG5463666.1"/>
    </source>
</evidence>
<evidence type="ECO:0000256" key="1">
    <source>
        <dbReference type="SAM" id="Phobius"/>
    </source>
</evidence>
<reference evidence="2 3" key="1">
    <citation type="journal article" name="Sci. Rep.">
        <title>Genome-scale phylogenetic analyses confirm Olpidium as the closest living zoosporic fungus to the non-flagellated, terrestrial fungi.</title>
        <authorList>
            <person name="Chang Y."/>
            <person name="Rochon D."/>
            <person name="Sekimoto S."/>
            <person name="Wang Y."/>
            <person name="Chovatia M."/>
            <person name="Sandor L."/>
            <person name="Salamov A."/>
            <person name="Grigoriev I.V."/>
            <person name="Stajich J.E."/>
            <person name="Spatafora J.W."/>
        </authorList>
    </citation>
    <scope>NUCLEOTIDE SEQUENCE [LARGE SCALE GENOMIC DNA]</scope>
    <source>
        <strain evidence="2">S191</strain>
    </source>
</reference>
<feature type="transmembrane region" description="Helical" evidence="1">
    <location>
        <begin position="108"/>
        <end position="129"/>
    </location>
</feature>
<protein>
    <submittedName>
        <fullName evidence="2">Uncharacterized protein</fullName>
    </submittedName>
</protein>
<organism evidence="2 3">
    <name type="scientific">Olpidium bornovanus</name>
    <dbReference type="NCBI Taxonomy" id="278681"/>
    <lineage>
        <taxon>Eukaryota</taxon>
        <taxon>Fungi</taxon>
        <taxon>Fungi incertae sedis</taxon>
        <taxon>Olpidiomycota</taxon>
        <taxon>Olpidiomycotina</taxon>
        <taxon>Olpidiomycetes</taxon>
        <taxon>Olpidiales</taxon>
        <taxon>Olpidiaceae</taxon>
        <taxon>Olpidium</taxon>
    </lineage>
</organism>
<sequence>MRTFVSTTRSLSLLFLPPRLPTHPPPQCLPIYYSSGSRLRAFAVAALFGAASQFAGALAAFFLFRLIRPTVVVAFTGFLFSTVAGLLLYIVVGGVLPLSRASDPEDRFVTKSVLAGAAFFYFVLSVFSYV</sequence>